<evidence type="ECO:0000313" key="2">
    <source>
        <dbReference type="Proteomes" id="UP000054928"/>
    </source>
</evidence>
<dbReference type="Proteomes" id="UP000054928">
    <property type="component" value="Unassembled WGS sequence"/>
</dbReference>
<keyword evidence="2" id="KW-1185">Reference proteome</keyword>
<dbReference type="RefSeq" id="XP_024583733.1">
    <property type="nucleotide sequence ID" value="XM_024718322.1"/>
</dbReference>
<name>A0A0P1B108_PLAHL</name>
<reference evidence="2" key="1">
    <citation type="submission" date="2014-09" db="EMBL/GenBank/DDBJ databases">
        <authorList>
            <person name="Sharma Rahul"/>
            <person name="Thines Marco"/>
        </authorList>
    </citation>
    <scope>NUCLEOTIDE SEQUENCE [LARGE SCALE GENOMIC DNA]</scope>
</reference>
<dbReference type="AlphaFoldDB" id="A0A0P1B108"/>
<sequence>MTHDLDTPAPLNEEKSLTTFKKFFGYDDKPPSEFYMLLQVAPKDTIVKKRLGVLKKIINVKKDADAWLDVDDSELLTNDNWKKWALLAAKKNKKMEPAGAVVKAMN</sequence>
<evidence type="ECO:0000313" key="1">
    <source>
        <dbReference type="EMBL" id="CEG47364.1"/>
    </source>
</evidence>
<dbReference type="EMBL" id="CCYD01002532">
    <property type="protein sequence ID" value="CEG47364.1"/>
    <property type="molecule type" value="Genomic_DNA"/>
</dbReference>
<protein>
    <submittedName>
        <fullName evidence="1">Uncharacterized protein</fullName>
    </submittedName>
</protein>
<dbReference type="GeneID" id="36399301"/>
<organism evidence="1 2">
    <name type="scientific">Plasmopara halstedii</name>
    <name type="common">Downy mildew of sunflower</name>
    <dbReference type="NCBI Taxonomy" id="4781"/>
    <lineage>
        <taxon>Eukaryota</taxon>
        <taxon>Sar</taxon>
        <taxon>Stramenopiles</taxon>
        <taxon>Oomycota</taxon>
        <taxon>Peronosporomycetes</taxon>
        <taxon>Peronosporales</taxon>
        <taxon>Peronosporaceae</taxon>
        <taxon>Plasmopara</taxon>
    </lineage>
</organism>
<accession>A0A0P1B108</accession>
<proteinExistence type="predicted"/>